<evidence type="ECO:0000313" key="3">
    <source>
        <dbReference type="Proteomes" id="UP000195755"/>
    </source>
</evidence>
<organism evidence="2 3">
    <name type="scientific">Streptomyces albireticuli</name>
    <dbReference type="NCBI Taxonomy" id="1940"/>
    <lineage>
        <taxon>Bacteria</taxon>
        <taxon>Bacillati</taxon>
        <taxon>Actinomycetota</taxon>
        <taxon>Actinomycetes</taxon>
        <taxon>Kitasatosporales</taxon>
        <taxon>Streptomycetaceae</taxon>
        <taxon>Streptomyces</taxon>
    </lineage>
</organism>
<name>A0A1Z2KYD6_9ACTN</name>
<dbReference type="AlphaFoldDB" id="A0A1Z2KYD6"/>
<dbReference type="Proteomes" id="UP000195755">
    <property type="component" value="Chromosome"/>
</dbReference>
<dbReference type="KEGG" id="salj:SMD11_1416"/>
<feature type="compositionally biased region" description="Low complexity" evidence="1">
    <location>
        <begin position="42"/>
        <end position="57"/>
    </location>
</feature>
<feature type="compositionally biased region" description="Polar residues" evidence="1">
    <location>
        <begin position="93"/>
        <end position="108"/>
    </location>
</feature>
<feature type="region of interest" description="Disordered" evidence="1">
    <location>
        <begin position="93"/>
        <end position="125"/>
    </location>
</feature>
<evidence type="ECO:0000256" key="1">
    <source>
        <dbReference type="SAM" id="MobiDB-lite"/>
    </source>
</evidence>
<accession>A0A1Z2KYD6</accession>
<proteinExistence type="predicted"/>
<evidence type="ECO:0000313" key="2">
    <source>
        <dbReference type="EMBL" id="ARZ67077.1"/>
    </source>
</evidence>
<feature type="region of interest" description="Disordered" evidence="1">
    <location>
        <begin position="24"/>
        <end position="78"/>
    </location>
</feature>
<sequence>MFQVAPVQPANSLSRESHCCWVPDRTRPSISESARKPPLDQPPSSRSRSPRMCTRRSGAACETAQRFAPESGRTERFSAERQKFWVALPWNQSASARTAPRTVTSSGDRPSPATWVAKPVLTSTS</sequence>
<protein>
    <submittedName>
        <fullName evidence="2">Uncharacterized protein</fullName>
    </submittedName>
</protein>
<gene>
    <name evidence="2" type="ORF">SMD11_1416</name>
</gene>
<dbReference type="EMBL" id="CP021744">
    <property type="protein sequence ID" value="ARZ67077.1"/>
    <property type="molecule type" value="Genomic_DNA"/>
</dbReference>
<reference evidence="2 3" key="1">
    <citation type="submission" date="2017-06" db="EMBL/GenBank/DDBJ databases">
        <title>Streptomyces albireticuli Genome sequencing and assembly.</title>
        <authorList>
            <person name="Wang Y."/>
            <person name="Du B."/>
            <person name="Ding Y."/>
            <person name="Liu H."/>
            <person name="Hou Q."/>
            <person name="Liu K."/>
            <person name="Yao L."/>
            <person name="Wang C."/>
        </authorList>
    </citation>
    <scope>NUCLEOTIDE SEQUENCE [LARGE SCALE GENOMIC DNA]</scope>
    <source>
        <strain evidence="2 3">MDJK11</strain>
    </source>
</reference>